<gene>
    <name evidence="2" type="ORF">TOT_020000012</name>
</gene>
<protein>
    <submittedName>
        <fullName evidence="2">Uncharacterized protein</fullName>
    </submittedName>
</protein>
<evidence type="ECO:0000313" key="3">
    <source>
        <dbReference type="Proteomes" id="UP000003786"/>
    </source>
</evidence>
<keyword evidence="3" id="KW-1185">Reference proteome</keyword>
<keyword evidence="1" id="KW-0732">Signal</keyword>
<evidence type="ECO:0000313" key="2">
    <source>
        <dbReference type="EMBL" id="BAM39739.1"/>
    </source>
</evidence>
<dbReference type="RefSeq" id="XP_009690040.1">
    <property type="nucleotide sequence ID" value="XM_009691745.1"/>
</dbReference>
<dbReference type="AlphaFoldDB" id="J4DNX9"/>
<name>J4DNX9_THEOR</name>
<accession>J4DNX9</accession>
<proteinExistence type="predicted"/>
<dbReference type="GeneID" id="20714201"/>
<dbReference type="VEuPathDB" id="PiroplasmaDB:TOT_020000012"/>
<sequence length="169" mass="19210">MNKVFALLYLLIASYSYAVPLVLDKNTAKDNRVAKYYYYTYPTSGSYDQAVVRFAYLLPKLGATLDGLSTTAKLTPKPLSFLKFNEGEVLTLLLAFSDCKNWYGVLAEYYSEPLGSYYKVYGYDGKLQYLDLPSLASFLHDNLTRYYYEGLVKSGLPSHALVHLLGKYY</sequence>
<dbReference type="EMBL" id="AP011947">
    <property type="protein sequence ID" value="BAM39739.1"/>
    <property type="molecule type" value="Genomic_DNA"/>
</dbReference>
<feature type="signal peptide" evidence="1">
    <location>
        <begin position="1"/>
        <end position="18"/>
    </location>
</feature>
<dbReference type="KEGG" id="tot:TOT_020000012"/>
<reference evidence="2 3" key="1">
    <citation type="journal article" date="2012" name="MBio">
        <title>Comparative genome analysis of three eukaryotic parasites with differing abilities to transform leukocytes reveals key mediators of Theileria-induced leukocyte transformation.</title>
        <authorList>
            <person name="Hayashida K."/>
            <person name="Hara Y."/>
            <person name="Abe T."/>
            <person name="Yamasaki C."/>
            <person name="Toyoda A."/>
            <person name="Kosuge T."/>
            <person name="Suzuki Y."/>
            <person name="Sato Y."/>
            <person name="Kawashima S."/>
            <person name="Katayama T."/>
            <person name="Wakaguri H."/>
            <person name="Inoue N."/>
            <person name="Homma K."/>
            <person name="Tada-Umezaki M."/>
            <person name="Yagi Y."/>
            <person name="Fujii Y."/>
            <person name="Habara T."/>
            <person name="Kanehisa M."/>
            <person name="Watanabe H."/>
            <person name="Ito K."/>
            <person name="Gojobori T."/>
            <person name="Sugawara H."/>
            <person name="Imanishi T."/>
            <person name="Weir W."/>
            <person name="Gardner M."/>
            <person name="Pain A."/>
            <person name="Shiels B."/>
            <person name="Hattori M."/>
            <person name="Nene V."/>
            <person name="Sugimoto C."/>
        </authorList>
    </citation>
    <scope>NUCLEOTIDE SEQUENCE [LARGE SCALE GENOMIC DNA]</scope>
    <source>
        <strain evidence="2 3">Shintoku</strain>
    </source>
</reference>
<dbReference type="Proteomes" id="UP000003786">
    <property type="component" value="Chromosome 2"/>
</dbReference>
<organism evidence="2 3">
    <name type="scientific">Theileria orientalis strain Shintoku</name>
    <dbReference type="NCBI Taxonomy" id="869250"/>
    <lineage>
        <taxon>Eukaryota</taxon>
        <taxon>Sar</taxon>
        <taxon>Alveolata</taxon>
        <taxon>Apicomplexa</taxon>
        <taxon>Aconoidasida</taxon>
        <taxon>Piroplasmida</taxon>
        <taxon>Theileriidae</taxon>
        <taxon>Theileria</taxon>
    </lineage>
</organism>
<feature type="chain" id="PRO_5003778329" evidence="1">
    <location>
        <begin position="19"/>
        <end position="169"/>
    </location>
</feature>
<evidence type="ECO:0000256" key="1">
    <source>
        <dbReference type="SAM" id="SignalP"/>
    </source>
</evidence>